<dbReference type="InterPro" id="IPR000792">
    <property type="entry name" value="Tscrpt_reg_LuxR_C"/>
</dbReference>
<keyword evidence="4" id="KW-1185">Reference proteome</keyword>
<dbReference type="KEGG" id="kan:IMCC3317_03370"/>
<organism evidence="3 4">
    <name type="scientific">Kordia antarctica</name>
    <dbReference type="NCBI Taxonomy" id="1218801"/>
    <lineage>
        <taxon>Bacteria</taxon>
        <taxon>Pseudomonadati</taxon>
        <taxon>Bacteroidota</taxon>
        <taxon>Flavobacteriia</taxon>
        <taxon>Flavobacteriales</taxon>
        <taxon>Flavobacteriaceae</taxon>
        <taxon>Kordia</taxon>
    </lineage>
</organism>
<feature type="transmembrane region" description="Helical" evidence="1">
    <location>
        <begin position="327"/>
        <end position="346"/>
    </location>
</feature>
<evidence type="ECO:0000313" key="4">
    <source>
        <dbReference type="Proteomes" id="UP000464657"/>
    </source>
</evidence>
<proteinExistence type="predicted"/>
<dbReference type="GO" id="GO:0006355">
    <property type="term" value="P:regulation of DNA-templated transcription"/>
    <property type="evidence" value="ECO:0007669"/>
    <property type="project" value="InterPro"/>
</dbReference>
<keyword evidence="1" id="KW-1133">Transmembrane helix</keyword>
<dbReference type="InterPro" id="IPR016032">
    <property type="entry name" value="Sig_transdc_resp-reg_C-effctor"/>
</dbReference>
<gene>
    <name evidence="3" type="ORF">IMCC3317_03370</name>
</gene>
<keyword evidence="1" id="KW-0812">Transmembrane</keyword>
<name>A0A7L4ZEV8_9FLAO</name>
<evidence type="ECO:0000259" key="2">
    <source>
        <dbReference type="PROSITE" id="PS00622"/>
    </source>
</evidence>
<dbReference type="Proteomes" id="UP000464657">
    <property type="component" value="Chromosome"/>
</dbReference>
<reference evidence="3 4" key="1">
    <citation type="journal article" date="2013" name="Int. J. Syst. Evol. Microbiol.">
        <title>Kordia antarctica sp. nov., isolated from Antarctic seawater.</title>
        <authorList>
            <person name="Baek K."/>
            <person name="Choi A."/>
            <person name="Kang I."/>
            <person name="Lee K."/>
            <person name="Cho J.C."/>
        </authorList>
    </citation>
    <scope>NUCLEOTIDE SEQUENCE [LARGE SCALE GENOMIC DNA]</scope>
    <source>
        <strain evidence="3 4">IMCC3317</strain>
    </source>
</reference>
<feature type="domain" description="HTH luxR-type" evidence="2">
    <location>
        <begin position="467"/>
        <end position="494"/>
    </location>
</feature>
<dbReference type="PROSITE" id="PS00622">
    <property type="entry name" value="HTH_LUXR_1"/>
    <property type="match status" value="1"/>
</dbReference>
<keyword evidence="1" id="KW-0472">Membrane</keyword>
<evidence type="ECO:0000313" key="3">
    <source>
        <dbReference type="EMBL" id="QHI34991.1"/>
    </source>
</evidence>
<protein>
    <recommendedName>
        <fullName evidence="2">HTH luxR-type domain-containing protein</fullName>
    </recommendedName>
</protein>
<evidence type="ECO:0000256" key="1">
    <source>
        <dbReference type="SAM" id="Phobius"/>
    </source>
</evidence>
<dbReference type="SUPFAM" id="SSF46894">
    <property type="entry name" value="C-terminal effector domain of the bipartite response regulators"/>
    <property type="match status" value="1"/>
</dbReference>
<dbReference type="GO" id="GO:0003677">
    <property type="term" value="F:DNA binding"/>
    <property type="evidence" value="ECO:0007669"/>
    <property type="project" value="InterPro"/>
</dbReference>
<accession>A0A7L4ZEV8</accession>
<dbReference type="EMBL" id="CP019288">
    <property type="protein sequence ID" value="QHI34991.1"/>
    <property type="molecule type" value="Genomic_DNA"/>
</dbReference>
<dbReference type="AlphaFoldDB" id="A0A7L4ZEV8"/>
<sequence length="509" mass="59810">MLLCSTAALAQDNHTGKFLRYIDSADKHLENSPKTATLYLDSIPKPIDKKIKGHLSCYYQLRALISDRDEERILQYQNHLLTLKYAKLEKNYEAAGIASLKLYYNTSIIKRDSLKANAYLEDAQKYFELDNNLAGLADVSQMYAHKASDNRNYTKSNNILLDNLSNYKNIKDDVYYYMYALFMLTTNYLYLDDLTNAEKYFNEFQALEGTPNLYPYLYKSHQVTLYSRVGSYYVRNGDIEATQRYLSKLDTMKSAMDEVDERKYYNLYIDYYSLINNENTKNNYIDSLRIFEEKQVAKNLEATVKVNEVLLDSELALQGELKGKKVIKTWMIILLIALLIVGGFFIKRIKKSRKLTEELEKNTDEYDYLKTNHDKLKVKVEGMKDYIDVVKKQIKTISVLNNVSEQREKIKELYKDLQLTSSNFFYKSKSHLELINELNIEFFKKINNDHPELDDSEVIICYYLHMGFKNKEIAIFVNRSLRSIENKRFRIGKKLKLKEKNTDLLAYLQ</sequence>